<dbReference type="Proteomes" id="UP000253790">
    <property type="component" value="Chromosome"/>
</dbReference>
<keyword evidence="8" id="KW-1185">Reference proteome</keyword>
<organism evidence="7 8">
    <name type="scientific">Ornithinimicrobium avium</name>
    <dbReference type="NCBI Taxonomy" id="2283195"/>
    <lineage>
        <taxon>Bacteria</taxon>
        <taxon>Bacillati</taxon>
        <taxon>Actinomycetota</taxon>
        <taxon>Actinomycetes</taxon>
        <taxon>Micrococcales</taxon>
        <taxon>Ornithinimicrobiaceae</taxon>
        <taxon>Ornithinimicrobium</taxon>
    </lineage>
</organism>
<dbReference type="Gene3D" id="3.20.20.140">
    <property type="entry name" value="Metal-dependent hydrolases"/>
    <property type="match status" value="1"/>
</dbReference>
<dbReference type="Pfam" id="PF02614">
    <property type="entry name" value="UxaC"/>
    <property type="match status" value="1"/>
</dbReference>
<dbReference type="PANTHER" id="PTHR30068:SF4">
    <property type="entry name" value="URONATE ISOMERASE"/>
    <property type="match status" value="1"/>
</dbReference>
<dbReference type="KEGG" id="orn:DV701_00875"/>
<dbReference type="PANTHER" id="PTHR30068">
    <property type="entry name" value="URONATE ISOMERASE"/>
    <property type="match status" value="1"/>
</dbReference>
<evidence type="ECO:0000313" key="8">
    <source>
        <dbReference type="Proteomes" id="UP000253790"/>
    </source>
</evidence>
<evidence type="ECO:0000256" key="4">
    <source>
        <dbReference type="ARBA" id="ARBA00012546"/>
    </source>
</evidence>
<dbReference type="EC" id="5.3.1.12" evidence="4"/>
<protein>
    <recommendedName>
        <fullName evidence="5">Uronate isomerase</fullName>
        <ecNumber evidence="4">5.3.1.12</ecNumber>
    </recommendedName>
</protein>
<dbReference type="Gene3D" id="1.10.2020.10">
    <property type="entry name" value="uronate isomerase, domain 2, chain A"/>
    <property type="match status" value="1"/>
</dbReference>
<comment type="pathway">
    <text evidence="2">Carbohydrate metabolism; pentose and glucuronate interconversion.</text>
</comment>
<accession>A0A345NIR6</accession>
<dbReference type="UniPathway" id="UPA00246"/>
<evidence type="ECO:0000256" key="5">
    <source>
        <dbReference type="ARBA" id="ARBA00020555"/>
    </source>
</evidence>
<dbReference type="EMBL" id="CP031229">
    <property type="protein sequence ID" value="AXH94924.1"/>
    <property type="molecule type" value="Genomic_DNA"/>
</dbReference>
<dbReference type="GO" id="GO:0008880">
    <property type="term" value="F:glucuronate isomerase activity"/>
    <property type="evidence" value="ECO:0007669"/>
    <property type="project" value="UniProtKB-EC"/>
</dbReference>
<dbReference type="NCBIfam" id="NF002794">
    <property type="entry name" value="PRK02925.1"/>
    <property type="match status" value="1"/>
</dbReference>
<gene>
    <name evidence="7" type="ORF">DV701_00875</name>
</gene>
<dbReference type="InterPro" id="IPR032466">
    <property type="entry name" value="Metal_Hydrolase"/>
</dbReference>
<sequence length="473" mass="52688">MTPDGARPSLHPDRLLPADPGTREVARRVYAEVADLPIISPHGHVPPAWLAQDTPFRDPTSLLITPDHYITRLLHASGVELARLGVGREALSEQEARAAFRVFCQHWPVFRGTPMRLWFETVLGQVFGTELVPSAGTADELYDQIATWIAQDTSRPRALMDTFDIAFLATTDDPCDDLAHHRTLAEDPSFLRRVVPTFRPDRYLEPASAVWVADMHRLGEVSGQDTGSYAGWVAAMEERRAYFKAHGAVSTDHSHRDLGTEPLEPVEAERLYSAALARRISTVDGDRLRRHMVCEMVRMASEDGLTMTLHPAVHRDHHPGTLEAYGADVGADIPISVEVTRALQPALARYGTHPNLTLVVFTIDETVYSRELAPLAGFYPSLHVGVPWWFIDAPDAITRFRAAVTESAGFTRTSGFVDDTRAFLSIPARHDMARRLDSGFLARLIAEHRLTEDEAVETARYLVQTQPREVFGL</sequence>
<dbReference type="InterPro" id="IPR003766">
    <property type="entry name" value="Uronate_isomerase"/>
</dbReference>
<comment type="catalytic activity">
    <reaction evidence="1">
        <text>D-glucuronate = D-fructuronate</text>
        <dbReference type="Rhea" id="RHEA:13049"/>
        <dbReference type="ChEBI" id="CHEBI:58720"/>
        <dbReference type="ChEBI" id="CHEBI:59863"/>
        <dbReference type="EC" id="5.3.1.12"/>
    </reaction>
</comment>
<evidence type="ECO:0000313" key="7">
    <source>
        <dbReference type="EMBL" id="AXH94924.1"/>
    </source>
</evidence>
<evidence type="ECO:0000256" key="1">
    <source>
        <dbReference type="ARBA" id="ARBA00001165"/>
    </source>
</evidence>
<name>A0A345NIR6_9MICO</name>
<dbReference type="SUPFAM" id="SSF51556">
    <property type="entry name" value="Metallo-dependent hydrolases"/>
    <property type="match status" value="1"/>
</dbReference>
<proteinExistence type="inferred from homology"/>
<dbReference type="GO" id="GO:0019698">
    <property type="term" value="P:D-galacturonate catabolic process"/>
    <property type="evidence" value="ECO:0007669"/>
    <property type="project" value="TreeGrafter"/>
</dbReference>
<evidence type="ECO:0000256" key="3">
    <source>
        <dbReference type="ARBA" id="ARBA00008397"/>
    </source>
</evidence>
<dbReference type="AlphaFoldDB" id="A0A345NIR6"/>
<dbReference type="RefSeq" id="WP_114926692.1">
    <property type="nucleotide sequence ID" value="NZ_CP031229.1"/>
</dbReference>
<evidence type="ECO:0000256" key="2">
    <source>
        <dbReference type="ARBA" id="ARBA00004892"/>
    </source>
</evidence>
<dbReference type="GO" id="GO:0042840">
    <property type="term" value="P:D-glucuronate catabolic process"/>
    <property type="evidence" value="ECO:0007669"/>
    <property type="project" value="TreeGrafter"/>
</dbReference>
<dbReference type="OrthoDB" id="9766564at2"/>
<evidence type="ECO:0000256" key="6">
    <source>
        <dbReference type="ARBA" id="ARBA00023235"/>
    </source>
</evidence>
<reference evidence="7 8" key="1">
    <citation type="submission" date="2018-07" db="EMBL/GenBank/DDBJ databases">
        <title>Complete genome sequencing of Ornithinimicrobium sp. AMA3305.</title>
        <authorList>
            <person name="Bae J.-W."/>
        </authorList>
    </citation>
    <scope>NUCLEOTIDE SEQUENCE [LARGE SCALE GENOMIC DNA]</scope>
    <source>
        <strain evidence="7 8">AMA3305</strain>
    </source>
</reference>
<keyword evidence="6 7" id="KW-0413">Isomerase</keyword>
<comment type="similarity">
    <text evidence="3">Belongs to the metallo-dependent hydrolases superfamily. Uronate isomerase family.</text>
</comment>